<sequence length="176" mass="19687">MDAETLAEYRKRQEEKYKQRLEEEERAARAKEDEEVAAKLQADEQARAETAYATDEELARQLHEQMNAEQAPGQEDVVRAPDSDEVRAPLRTGYMEQLVPDQPHPNMNQTAGLFGWGGNGDQGQRQGLLAGQERGPGRAVEGANVLLFRIRLILLISLLAFSIAMLIIFIRSRVGG</sequence>
<dbReference type="EMBL" id="CDMZ01000689">
    <property type="protein sequence ID" value="CEM19551.1"/>
    <property type="molecule type" value="Genomic_DNA"/>
</dbReference>
<name>A0A0G4FWN4_9ALVE</name>
<gene>
    <name evidence="3" type="ORF">Cvel_19121</name>
</gene>
<dbReference type="VEuPathDB" id="CryptoDB:Cvel_19121"/>
<protein>
    <submittedName>
        <fullName evidence="3">Uncharacterized protein</fullName>
    </submittedName>
</protein>
<feature type="region of interest" description="Disordered" evidence="1">
    <location>
        <begin position="1"/>
        <end position="54"/>
    </location>
</feature>
<reference evidence="3" key="1">
    <citation type="submission" date="2014-11" db="EMBL/GenBank/DDBJ databases">
        <authorList>
            <person name="Otto D Thomas"/>
            <person name="Naeem Raeece"/>
        </authorList>
    </citation>
    <scope>NUCLEOTIDE SEQUENCE</scope>
</reference>
<dbReference type="AlphaFoldDB" id="A0A0G4FWN4"/>
<evidence type="ECO:0000256" key="1">
    <source>
        <dbReference type="SAM" id="MobiDB-lite"/>
    </source>
</evidence>
<keyword evidence="2" id="KW-0812">Transmembrane</keyword>
<keyword evidence="2" id="KW-0472">Membrane</keyword>
<evidence type="ECO:0000313" key="3">
    <source>
        <dbReference type="EMBL" id="CEM19551.1"/>
    </source>
</evidence>
<feature type="transmembrane region" description="Helical" evidence="2">
    <location>
        <begin position="152"/>
        <end position="170"/>
    </location>
</feature>
<organism evidence="3">
    <name type="scientific">Chromera velia CCMP2878</name>
    <dbReference type="NCBI Taxonomy" id="1169474"/>
    <lineage>
        <taxon>Eukaryota</taxon>
        <taxon>Sar</taxon>
        <taxon>Alveolata</taxon>
        <taxon>Colpodellida</taxon>
        <taxon>Chromeraceae</taxon>
        <taxon>Chromera</taxon>
    </lineage>
</organism>
<evidence type="ECO:0000256" key="2">
    <source>
        <dbReference type="SAM" id="Phobius"/>
    </source>
</evidence>
<keyword evidence="2" id="KW-1133">Transmembrane helix</keyword>
<feature type="compositionally biased region" description="Basic and acidic residues" evidence="1">
    <location>
        <begin position="7"/>
        <end position="32"/>
    </location>
</feature>
<accession>A0A0G4FWN4</accession>
<proteinExistence type="predicted"/>